<dbReference type="AlphaFoldDB" id="D0MHI9"/>
<reference evidence="3 4" key="1">
    <citation type="journal article" date="2009" name="Stand. Genomic Sci.">
        <title>Complete genome sequence of Rhodothermus marinus type strain (R-10).</title>
        <authorList>
            <person name="Nolan M."/>
            <person name="Tindall B.J."/>
            <person name="Pomrenke H."/>
            <person name="Lapidus A."/>
            <person name="Copeland A."/>
            <person name="Glavina Del Rio T."/>
            <person name="Lucas S."/>
            <person name="Chen F."/>
            <person name="Tice H."/>
            <person name="Cheng J.F."/>
            <person name="Saunders E."/>
            <person name="Han C."/>
            <person name="Bruce D."/>
            <person name="Goodwin L."/>
            <person name="Chain P."/>
            <person name="Pitluck S."/>
            <person name="Ovchinikova G."/>
            <person name="Pati A."/>
            <person name="Ivanova N."/>
            <person name="Mavromatis K."/>
            <person name="Chen A."/>
            <person name="Palaniappan K."/>
            <person name="Land M."/>
            <person name="Hauser L."/>
            <person name="Chang Y.J."/>
            <person name="Jeffries C.D."/>
            <person name="Brettin T."/>
            <person name="Goker M."/>
            <person name="Bristow J."/>
            <person name="Eisen J.A."/>
            <person name="Markowitz V."/>
            <person name="Hugenholtz P."/>
            <person name="Kyrpides N.C."/>
            <person name="Klenk H.P."/>
            <person name="Detter J.C."/>
        </authorList>
    </citation>
    <scope>NUCLEOTIDE SEQUENCE [LARGE SCALE GENOMIC DNA]</scope>
    <source>
        <strain evidence="4">ATCC 43812 / DSM 4252 / R-10</strain>
    </source>
</reference>
<dbReference type="InterPro" id="IPR025381">
    <property type="entry name" value="DUF4296"/>
</dbReference>
<feature type="signal peptide" evidence="1">
    <location>
        <begin position="1"/>
        <end position="19"/>
    </location>
</feature>
<name>D0MHI9_RHOM4</name>
<dbReference type="KEGG" id="rmr:Rmar_1055"/>
<dbReference type="Proteomes" id="UP000002221">
    <property type="component" value="Chromosome"/>
</dbReference>
<sequence>MQKTKRVAIGLLAAGLLLAGCGGDRSETVAVDSTLVDVFVELHLLSARQALVGDVTPAFRDSVLARYGLDSATVARRLQHYARDPEAFRQLYQQIQERLMLEHYGSEATPR</sequence>
<dbReference type="HOGENOM" id="CLU_2234472_0_0_10"/>
<proteinExistence type="predicted"/>
<evidence type="ECO:0000313" key="3">
    <source>
        <dbReference type="EMBL" id="ACY47947.1"/>
    </source>
</evidence>
<evidence type="ECO:0000259" key="2">
    <source>
        <dbReference type="Pfam" id="PF14129"/>
    </source>
</evidence>
<dbReference type="RefSeq" id="WP_012843559.1">
    <property type="nucleotide sequence ID" value="NC_013501.1"/>
</dbReference>
<dbReference type="PROSITE" id="PS51257">
    <property type="entry name" value="PROKAR_LIPOPROTEIN"/>
    <property type="match status" value="1"/>
</dbReference>
<keyword evidence="1" id="KW-0732">Signal</keyword>
<dbReference type="eggNOG" id="ENOG5030TWI">
    <property type="taxonomic scope" value="Bacteria"/>
</dbReference>
<gene>
    <name evidence="3" type="ordered locus">Rmar_1055</name>
</gene>
<dbReference type="Pfam" id="PF14129">
    <property type="entry name" value="DUF4296"/>
    <property type="match status" value="1"/>
</dbReference>
<accession>D0MHI9</accession>
<evidence type="ECO:0000313" key="4">
    <source>
        <dbReference type="Proteomes" id="UP000002221"/>
    </source>
</evidence>
<organism evidence="3 4">
    <name type="scientific">Rhodothermus marinus (strain ATCC 43812 / DSM 4252 / R-10)</name>
    <name type="common">Rhodothermus obamensis</name>
    <dbReference type="NCBI Taxonomy" id="518766"/>
    <lineage>
        <taxon>Bacteria</taxon>
        <taxon>Pseudomonadati</taxon>
        <taxon>Rhodothermota</taxon>
        <taxon>Rhodothermia</taxon>
        <taxon>Rhodothermales</taxon>
        <taxon>Rhodothermaceae</taxon>
        <taxon>Rhodothermus</taxon>
    </lineage>
</organism>
<feature type="chain" id="PRO_5003011142" description="DUF4296 domain-containing protein" evidence="1">
    <location>
        <begin position="20"/>
        <end position="111"/>
    </location>
</feature>
<keyword evidence="4" id="KW-1185">Reference proteome</keyword>
<feature type="domain" description="DUF4296" evidence="2">
    <location>
        <begin position="33"/>
        <end position="100"/>
    </location>
</feature>
<dbReference type="EMBL" id="CP001807">
    <property type="protein sequence ID" value="ACY47947.1"/>
    <property type="molecule type" value="Genomic_DNA"/>
</dbReference>
<protein>
    <recommendedName>
        <fullName evidence="2">DUF4296 domain-containing protein</fullName>
    </recommendedName>
</protein>
<evidence type="ECO:0000256" key="1">
    <source>
        <dbReference type="SAM" id="SignalP"/>
    </source>
</evidence>